<feature type="transmembrane region" description="Helical" evidence="1">
    <location>
        <begin position="30"/>
        <end position="47"/>
    </location>
</feature>
<keyword evidence="1" id="KW-1133">Transmembrane helix</keyword>
<reference evidence="2 3" key="1">
    <citation type="journal article" date="2016" name="Nat. Commun.">
        <title>Thousands of microbial genomes shed light on interconnected biogeochemical processes in an aquifer system.</title>
        <authorList>
            <person name="Anantharaman K."/>
            <person name="Brown C.T."/>
            <person name="Hug L.A."/>
            <person name="Sharon I."/>
            <person name="Castelle C.J."/>
            <person name="Probst A.J."/>
            <person name="Thomas B.C."/>
            <person name="Singh A."/>
            <person name="Wilkins M.J."/>
            <person name="Karaoz U."/>
            <person name="Brodie E.L."/>
            <person name="Williams K.H."/>
            <person name="Hubbard S.S."/>
            <person name="Banfield J.F."/>
        </authorList>
    </citation>
    <scope>NUCLEOTIDE SEQUENCE [LARGE SCALE GENOMIC DNA]</scope>
</reference>
<comment type="caution">
    <text evidence="2">The sequence shown here is derived from an EMBL/GenBank/DDBJ whole genome shotgun (WGS) entry which is preliminary data.</text>
</comment>
<protein>
    <submittedName>
        <fullName evidence="2">Uncharacterized protein</fullName>
    </submittedName>
</protein>
<dbReference type="Proteomes" id="UP000177418">
    <property type="component" value="Unassembled WGS sequence"/>
</dbReference>
<gene>
    <name evidence="2" type="ORF">A3H78_05705</name>
</gene>
<sequence>MIQIRGQKSQLLRDRKFEFNKMATLRRKSILISLIILIIGVSLVFLAKQSYKVESRAFSALHDSPTPNPTIIVSNAVQETIMDSPDGKMTLKMESQQQGDYVEYSFYTSSKSVPTKQYIFSKKEIVSDSISIPYNTWSPNNSYLFLKESTPVVNDYYVFFASGKNFTDNSQYLDIQELFAQRVTGYTILDVTGWAAPNLLIVNTKANQGERKVSFWFNVASKTFTQLGTYFY</sequence>
<evidence type="ECO:0000313" key="3">
    <source>
        <dbReference type="Proteomes" id="UP000177418"/>
    </source>
</evidence>
<name>A0A1F7JGS1_9BACT</name>
<keyword evidence="1" id="KW-0472">Membrane</keyword>
<accession>A0A1F7JGS1</accession>
<organism evidence="2 3">
    <name type="scientific">Candidatus Roizmanbacteria bacterium RIFCSPLOWO2_02_FULL_36_11</name>
    <dbReference type="NCBI Taxonomy" id="1802071"/>
    <lineage>
        <taxon>Bacteria</taxon>
        <taxon>Candidatus Roizmaniibacteriota</taxon>
    </lineage>
</organism>
<dbReference type="EMBL" id="MGAV01000013">
    <property type="protein sequence ID" value="OGK54756.1"/>
    <property type="molecule type" value="Genomic_DNA"/>
</dbReference>
<dbReference type="AlphaFoldDB" id="A0A1F7JGS1"/>
<evidence type="ECO:0000256" key="1">
    <source>
        <dbReference type="SAM" id="Phobius"/>
    </source>
</evidence>
<evidence type="ECO:0000313" key="2">
    <source>
        <dbReference type="EMBL" id="OGK54756.1"/>
    </source>
</evidence>
<keyword evidence="1" id="KW-0812">Transmembrane</keyword>
<proteinExistence type="predicted"/>